<dbReference type="Proteomes" id="UP000276133">
    <property type="component" value="Unassembled WGS sequence"/>
</dbReference>
<reference evidence="1 2" key="1">
    <citation type="journal article" date="2018" name="Sci. Rep.">
        <title>Genomic signatures of local adaptation to the degree of environmental predictability in rotifers.</title>
        <authorList>
            <person name="Franch-Gras L."/>
            <person name="Hahn C."/>
            <person name="Garcia-Roger E.M."/>
            <person name="Carmona M.J."/>
            <person name="Serra M."/>
            <person name="Gomez A."/>
        </authorList>
    </citation>
    <scope>NUCLEOTIDE SEQUENCE [LARGE SCALE GENOMIC DNA]</scope>
    <source>
        <strain evidence="1">HYR1</strain>
    </source>
</reference>
<dbReference type="EMBL" id="REGN01010600">
    <property type="protein sequence ID" value="RMZ98710.1"/>
    <property type="molecule type" value="Genomic_DNA"/>
</dbReference>
<protein>
    <submittedName>
        <fullName evidence="1">Uncharacterized protein</fullName>
    </submittedName>
</protein>
<proteinExistence type="predicted"/>
<gene>
    <name evidence="1" type="ORF">BpHYR1_006463</name>
</gene>
<dbReference type="AlphaFoldDB" id="A0A3M7PJ36"/>
<evidence type="ECO:0000313" key="1">
    <source>
        <dbReference type="EMBL" id="RMZ98710.1"/>
    </source>
</evidence>
<name>A0A3M7PJ36_BRAPC</name>
<evidence type="ECO:0000313" key="2">
    <source>
        <dbReference type="Proteomes" id="UP000276133"/>
    </source>
</evidence>
<keyword evidence="2" id="KW-1185">Reference proteome</keyword>
<organism evidence="1 2">
    <name type="scientific">Brachionus plicatilis</name>
    <name type="common">Marine rotifer</name>
    <name type="synonym">Brachionus muelleri</name>
    <dbReference type="NCBI Taxonomy" id="10195"/>
    <lineage>
        <taxon>Eukaryota</taxon>
        <taxon>Metazoa</taxon>
        <taxon>Spiralia</taxon>
        <taxon>Gnathifera</taxon>
        <taxon>Rotifera</taxon>
        <taxon>Eurotatoria</taxon>
        <taxon>Monogononta</taxon>
        <taxon>Pseudotrocha</taxon>
        <taxon>Ploima</taxon>
        <taxon>Brachionidae</taxon>
        <taxon>Brachionus</taxon>
    </lineage>
</organism>
<sequence>MTVIGFFNDREFVGDLVRFGFYLQDLALLNHDSDTFTFGLQCSVHKFICAFFLLVAKSSCMADLYDYVSQVCDLRHRKDLYNTFFMNTSYDSTSQVSIDQDFELEPRFRENMRFFIDLSKDLRNGAICDAYWDANKSNASVSSLSTNASVQSHLNKENFGQNKSIALGDID</sequence>
<accession>A0A3M7PJ36</accession>
<comment type="caution">
    <text evidence="1">The sequence shown here is derived from an EMBL/GenBank/DDBJ whole genome shotgun (WGS) entry which is preliminary data.</text>
</comment>